<keyword evidence="4" id="KW-1185">Reference proteome</keyword>
<gene>
    <name evidence="3" type="ORF">CSEC_2304</name>
</gene>
<evidence type="ECO:0000313" key="3">
    <source>
        <dbReference type="EMBL" id="CDR35110.1"/>
    </source>
</evidence>
<organism evidence="3 4">
    <name type="scientific">Candidatus Criblamydia sequanensis CRIB-18</name>
    <dbReference type="NCBI Taxonomy" id="1437425"/>
    <lineage>
        <taxon>Bacteria</taxon>
        <taxon>Pseudomonadati</taxon>
        <taxon>Chlamydiota</taxon>
        <taxon>Chlamydiia</taxon>
        <taxon>Parachlamydiales</taxon>
        <taxon>Candidatus Criblamydiaceae</taxon>
        <taxon>Candidatus Criblamydia</taxon>
    </lineage>
</organism>
<protein>
    <submittedName>
        <fullName evidence="3">Uncharacterized protein</fullName>
    </submittedName>
</protein>
<proteinExistence type="predicted"/>
<sequence length="671" mass="76232">METFDPSGIKASAPREENEPLLKENEPLLQELPKTPLQTASLKVASFFKEQKARLSTKASESFAWGLRYLSLYKREEGRIEKIAKSGKDAEARKSVEQIGLKGLAEPANDEQKEKEALKGKLIEKSFLLDEDHFFGTESIVRQSPIPLIINSHEATLAHLSDEIAHGRLSSNDEKVQSLIAYHSKALANAKELVEVGIDWSSSNYFRDLLAAHPDKSYEEVMDLYLSTPINLRFHSYDDESSNRTGFFRIGVITDLSNGWTNLEELKEFKEGKKTEELNARIADLAIRKQPLNEKLAKLEKSYEKLLDRQKEALKEYESLTEGKKQEKLGEKIISLQKNIHRAGLSIKVLKHQIGSLDYAQKELSNIPKTLEKRRNILQDQFLILLSSQIKEHRHTISSLNTGDPFLFAHLSLLNKDLKIHDKSGWMHDEENEMLDMQAIFQEFKGKTIHFEDINGPFIDKEGNIHLPKTLLDSKKAPASLQLNPAFFNVSVQRSVINNPLQRKINDQGLKDLEAHFKMMQKKPENYFKHLETIKTVLSRKKLRHQDAGEITFNLLKINNILSLNCLSAKDRTGLVAATVIHDLLSERVNESKSLSPKIKKRFLKKEAQEMVAKDSPSVQAVEDNTGDTVLKCCLLFFPKVTLPNRALYSLKQGIVAISGKKKAPHITVKH</sequence>
<accession>A0A090D307</accession>
<dbReference type="EMBL" id="CCEJ010000013">
    <property type="protein sequence ID" value="CDR35110.1"/>
    <property type="molecule type" value="Genomic_DNA"/>
</dbReference>
<dbReference type="RefSeq" id="WP_041018661.1">
    <property type="nucleotide sequence ID" value="NZ_CCEJ010000013.1"/>
</dbReference>
<keyword evidence="1" id="KW-0175">Coiled coil</keyword>
<reference evidence="3" key="1">
    <citation type="submission" date="2013-12" db="EMBL/GenBank/DDBJ databases">
        <authorList>
            <person name="Linke B."/>
        </authorList>
    </citation>
    <scope>NUCLEOTIDE SEQUENCE [LARGE SCALE GENOMIC DNA]</scope>
    <source>
        <strain evidence="3">CRIB-18</strain>
    </source>
</reference>
<dbReference type="STRING" id="1437425.CSEC_2304"/>
<evidence type="ECO:0000256" key="2">
    <source>
        <dbReference type="SAM" id="MobiDB-lite"/>
    </source>
</evidence>
<comment type="caution">
    <text evidence="3">The sequence shown here is derived from an EMBL/GenBank/DDBJ whole genome shotgun (WGS) entry which is preliminary data.</text>
</comment>
<dbReference type="eggNOG" id="ENOG503263V">
    <property type="taxonomic scope" value="Bacteria"/>
</dbReference>
<dbReference type="AlphaFoldDB" id="A0A090D307"/>
<dbReference type="Proteomes" id="UP000031552">
    <property type="component" value="Unassembled WGS sequence"/>
</dbReference>
<feature type="coiled-coil region" evidence="1">
    <location>
        <begin position="289"/>
        <end position="327"/>
    </location>
</feature>
<feature type="region of interest" description="Disordered" evidence="2">
    <location>
        <begin position="1"/>
        <end position="20"/>
    </location>
</feature>
<reference evidence="3" key="2">
    <citation type="submission" date="2014-09" db="EMBL/GenBank/DDBJ databases">
        <title>Criblamydia sequanensis harbors a mega-plasmid encoding arsenite resistance.</title>
        <authorList>
            <person name="Bertelli C."/>
            <person name="Goesmann A."/>
            <person name="Greub G."/>
        </authorList>
    </citation>
    <scope>NUCLEOTIDE SEQUENCE [LARGE SCALE GENOMIC DNA]</scope>
    <source>
        <strain evidence="3">CRIB-18</strain>
    </source>
</reference>
<evidence type="ECO:0000256" key="1">
    <source>
        <dbReference type="SAM" id="Coils"/>
    </source>
</evidence>
<evidence type="ECO:0000313" key="4">
    <source>
        <dbReference type="Proteomes" id="UP000031552"/>
    </source>
</evidence>
<name>A0A090D307_9BACT</name>
<dbReference type="OrthoDB" id="21389at2"/>